<evidence type="ECO:0000313" key="3">
    <source>
        <dbReference type="Proteomes" id="UP001419910"/>
    </source>
</evidence>
<gene>
    <name evidence="2" type="ORF">ABC974_24890</name>
</gene>
<keyword evidence="2" id="KW-0032">Aminotransferase</keyword>
<dbReference type="InterPro" id="IPR015424">
    <property type="entry name" value="PyrdxlP-dep_Trfase"/>
</dbReference>
<evidence type="ECO:0000313" key="2">
    <source>
        <dbReference type="EMBL" id="MEN2792889.1"/>
    </source>
</evidence>
<reference evidence="2 3" key="1">
    <citation type="submission" date="2024-05" db="EMBL/GenBank/DDBJ databases">
        <authorList>
            <person name="Liu Q."/>
            <person name="Xin Y.-H."/>
        </authorList>
    </citation>
    <scope>NUCLEOTIDE SEQUENCE [LARGE SCALE GENOMIC DNA]</scope>
    <source>
        <strain evidence="2 3">CGMCC 1.10181</strain>
    </source>
</reference>
<protein>
    <submittedName>
        <fullName evidence="2">Aminotransferase class I/II-fold pyridoxal phosphate-dependent enzyme</fullName>
    </submittedName>
</protein>
<comment type="caution">
    <text evidence="2">The sequence shown here is derived from an EMBL/GenBank/DDBJ whole genome shotgun (WGS) entry which is preliminary data.</text>
</comment>
<dbReference type="InterPro" id="IPR004839">
    <property type="entry name" value="Aminotransferase_I/II_large"/>
</dbReference>
<keyword evidence="2" id="KW-0808">Transferase</keyword>
<dbReference type="RefSeq" id="WP_343889220.1">
    <property type="nucleotide sequence ID" value="NZ_BAAAEH010000017.1"/>
</dbReference>
<feature type="domain" description="Aminotransferase class I/classII large" evidence="1">
    <location>
        <begin position="1"/>
        <end position="94"/>
    </location>
</feature>
<dbReference type="EMBL" id="JBDIME010000035">
    <property type="protein sequence ID" value="MEN2792889.1"/>
    <property type="molecule type" value="Genomic_DNA"/>
</dbReference>
<organism evidence="2 3">
    <name type="scientific">Sphingomonas oligophenolica</name>
    <dbReference type="NCBI Taxonomy" id="301154"/>
    <lineage>
        <taxon>Bacteria</taxon>
        <taxon>Pseudomonadati</taxon>
        <taxon>Pseudomonadota</taxon>
        <taxon>Alphaproteobacteria</taxon>
        <taxon>Sphingomonadales</taxon>
        <taxon>Sphingomonadaceae</taxon>
        <taxon>Sphingomonas</taxon>
    </lineage>
</organism>
<keyword evidence="3" id="KW-1185">Reference proteome</keyword>
<dbReference type="GO" id="GO:0008483">
    <property type="term" value="F:transaminase activity"/>
    <property type="evidence" value="ECO:0007669"/>
    <property type="project" value="UniProtKB-KW"/>
</dbReference>
<dbReference type="Gene3D" id="3.90.1150.10">
    <property type="entry name" value="Aspartate Aminotransferase, domain 1"/>
    <property type="match status" value="1"/>
</dbReference>
<proteinExistence type="predicted"/>
<dbReference type="InterPro" id="IPR015422">
    <property type="entry name" value="PyrdxlP-dep_Trfase_small"/>
</dbReference>
<dbReference type="SUPFAM" id="SSF53383">
    <property type="entry name" value="PLP-dependent transferases"/>
    <property type="match status" value="1"/>
</dbReference>
<sequence>MDLGVGVFRADDGRSHAFAAVHEAERQLAAQRRSKEYLALAGDLTFVRVMGQLLLGRHDGDVAMIQAAGGTGALRLSFARLLCVHSTQRIVSDRYRTPTMIAHLKTILFYRIAEGSISGPPFCGHSRQHRNRFVDITSPTGSSFASMQEIAPDQPGGVSALHIRRRACPTSGEQVA</sequence>
<name>A0ABU9YAQ6_9SPHN</name>
<evidence type="ECO:0000259" key="1">
    <source>
        <dbReference type="Pfam" id="PF00155"/>
    </source>
</evidence>
<dbReference type="Pfam" id="PF00155">
    <property type="entry name" value="Aminotran_1_2"/>
    <property type="match status" value="1"/>
</dbReference>
<dbReference type="InterPro" id="IPR015421">
    <property type="entry name" value="PyrdxlP-dep_Trfase_major"/>
</dbReference>
<dbReference type="Gene3D" id="3.40.640.10">
    <property type="entry name" value="Type I PLP-dependent aspartate aminotransferase-like (Major domain)"/>
    <property type="match status" value="1"/>
</dbReference>
<dbReference type="Proteomes" id="UP001419910">
    <property type="component" value="Unassembled WGS sequence"/>
</dbReference>
<accession>A0ABU9YAQ6</accession>